<protein>
    <submittedName>
        <fullName evidence="1">Uncharacterized protein</fullName>
    </submittedName>
</protein>
<organism evidence="1 2">
    <name type="scientific">Sulfurimicrobium lacus</name>
    <dbReference type="NCBI Taxonomy" id="2715678"/>
    <lineage>
        <taxon>Bacteria</taxon>
        <taxon>Pseudomonadati</taxon>
        <taxon>Pseudomonadota</taxon>
        <taxon>Betaproteobacteria</taxon>
        <taxon>Nitrosomonadales</taxon>
        <taxon>Sulfuricellaceae</taxon>
        <taxon>Sulfurimicrobium</taxon>
    </lineage>
</organism>
<gene>
    <name evidence="1" type="ORF">SKTS_20380</name>
</gene>
<dbReference type="AlphaFoldDB" id="A0A6F8VDX2"/>
<dbReference type="InterPro" id="IPR046708">
    <property type="entry name" value="DUF6781"/>
</dbReference>
<dbReference type="Proteomes" id="UP000502260">
    <property type="component" value="Chromosome"/>
</dbReference>
<name>A0A6F8VDX2_9PROT</name>
<dbReference type="Pfam" id="PF20572">
    <property type="entry name" value="DUF6781"/>
    <property type="match status" value="1"/>
</dbReference>
<accession>A0A6F8VDX2</accession>
<dbReference type="RefSeq" id="WP_173064261.1">
    <property type="nucleotide sequence ID" value="NZ_AP022853.1"/>
</dbReference>
<reference evidence="2" key="1">
    <citation type="submission" date="2020-03" db="EMBL/GenBank/DDBJ databases">
        <title>Complete genome sequence of sulfur-oxidizing bacterium skT11.</title>
        <authorList>
            <person name="Kanda M."/>
            <person name="Kojima H."/>
            <person name="Fukui M."/>
        </authorList>
    </citation>
    <scope>NUCLEOTIDE SEQUENCE [LARGE SCALE GENOMIC DNA]</scope>
    <source>
        <strain evidence="2">skT11</strain>
    </source>
</reference>
<proteinExistence type="predicted"/>
<dbReference type="KEGG" id="slac:SKTS_20380"/>
<evidence type="ECO:0000313" key="1">
    <source>
        <dbReference type="EMBL" id="BCB27152.1"/>
    </source>
</evidence>
<dbReference type="Gene3D" id="1.20.120.20">
    <property type="entry name" value="Apolipoprotein"/>
    <property type="match status" value="1"/>
</dbReference>
<keyword evidence="2" id="KW-1185">Reference proteome</keyword>
<dbReference type="EMBL" id="AP022853">
    <property type="protein sequence ID" value="BCB27152.1"/>
    <property type="molecule type" value="Genomic_DNA"/>
</dbReference>
<sequence length="218" mass="23172">MNQPLSTQEITSAVSDSLQQDVGDIRTRVRDLTLRALQNRRLEADQIREVVRAVAQGVSLGAEHRAGEVKLALAAALSGLDDALAKAAQATRLALQELLAKSKDFTDQDLKSALDDLKITEQAFLDTLGQVADAASSKIRQELKDAVEHVRRSGTDTGASVKEALSELGNRLSATLQVSKIAGQEAAHTLNSRLAALASGILAGMAEALREKSEPGQK</sequence>
<evidence type="ECO:0000313" key="2">
    <source>
        <dbReference type="Proteomes" id="UP000502260"/>
    </source>
</evidence>